<dbReference type="AlphaFoldDB" id="A0AA49GR19"/>
<accession>A0AA49GR19</accession>
<keyword evidence="21" id="KW-0472">Membrane</keyword>
<evidence type="ECO:0000313" key="24">
    <source>
        <dbReference type="EMBL" id="WKN38908.1"/>
    </source>
</evidence>
<evidence type="ECO:0000256" key="18">
    <source>
        <dbReference type="ARBA" id="ARBA00023211"/>
    </source>
</evidence>
<evidence type="ECO:0000256" key="15">
    <source>
        <dbReference type="ARBA" id="ARBA00023012"/>
    </source>
</evidence>
<keyword evidence="16" id="KW-0346">Stress response</keyword>
<dbReference type="SUPFAM" id="SSF158472">
    <property type="entry name" value="HAMP domain-like"/>
    <property type="match status" value="1"/>
</dbReference>
<evidence type="ECO:0000256" key="6">
    <source>
        <dbReference type="ARBA" id="ARBA00022475"/>
    </source>
</evidence>
<dbReference type="SUPFAM" id="SSF55874">
    <property type="entry name" value="ATPase domain of HSP90 chaperone/DNA topoisomerase II/histidine kinase"/>
    <property type="match status" value="1"/>
</dbReference>
<dbReference type="SUPFAM" id="SSF47384">
    <property type="entry name" value="Homodimeric domain of signal transducing histidine kinase"/>
    <property type="match status" value="1"/>
</dbReference>
<evidence type="ECO:0000256" key="17">
    <source>
        <dbReference type="ARBA" id="ARBA00023026"/>
    </source>
</evidence>
<dbReference type="SMART" id="SM00387">
    <property type="entry name" value="HATPase_c"/>
    <property type="match status" value="1"/>
</dbReference>
<dbReference type="PANTHER" id="PTHR44936:SF9">
    <property type="entry name" value="SENSOR PROTEIN CREC"/>
    <property type="match status" value="1"/>
</dbReference>
<dbReference type="InterPro" id="IPR003660">
    <property type="entry name" value="HAMP_dom"/>
</dbReference>
<dbReference type="EC" id="2.7.13.3" evidence="5"/>
<evidence type="ECO:0000256" key="16">
    <source>
        <dbReference type="ARBA" id="ARBA00023016"/>
    </source>
</evidence>
<dbReference type="Gene3D" id="1.10.287.130">
    <property type="match status" value="1"/>
</dbReference>
<evidence type="ECO:0000256" key="7">
    <source>
        <dbReference type="ARBA" id="ARBA00022553"/>
    </source>
</evidence>
<reference evidence="24" key="1">
    <citation type="journal article" date="2023" name="Comput. Struct. Biotechnol. J.">
        <title>Discovery of a novel marine Bacteroidetes with a rich repertoire of carbohydrate-active enzymes.</title>
        <authorList>
            <person name="Chen B."/>
            <person name="Liu G."/>
            <person name="Chen Q."/>
            <person name="Wang H."/>
            <person name="Liu L."/>
            <person name="Tang K."/>
        </authorList>
    </citation>
    <scope>NUCLEOTIDE SEQUENCE</scope>
    <source>
        <strain evidence="24">TK19036</strain>
    </source>
</reference>
<dbReference type="CDD" id="cd06225">
    <property type="entry name" value="HAMP"/>
    <property type="match status" value="1"/>
</dbReference>
<evidence type="ECO:0000256" key="12">
    <source>
        <dbReference type="ARBA" id="ARBA00022840"/>
    </source>
</evidence>
<dbReference type="InterPro" id="IPR004358">
    <property type="entry name" value="Sig_transdc_His_kin-like_C"/>
</dbReference>
<dbReference type="InterPro" id="IPR005467">
    <property type="entry name" value="His_kinase_dom"/>
</dbReference>
<dbReference type="PANTHER" id="PTHR44936">
    <property type="entry name" value="SENSOR PROTEIN CREC"/>
    <property type="match status" value="1"/>
</dbReference>
<name>A0AA49GR19_9BACT</name>
<feature type="domain" description="HAMP" evidence="23">
    <location>
        <begin position="177"/>
        <end position="230"/>
    </location>
</feature>
<feature type="transmembrane region" description="Helical" evidence="21">
    <location>
        <begin position="156"/>
        <end position="176"/>
    </location>
</feature>
<keyword evidence="12 24" id="KW-0067">ATP-binding</keyword>
<evidence type="ECO:0000256" key="4">
    <source>
        <dbReference type="ARBA" id="ARBA00004651"/>
    </source>
</evidence>
<dbReference type="InterPro" id="IPR036890">
    <property type="entry name" value="HATPase_C_sf"/>
</dbReference>
<gene>
    <name evidence="24" type="ORF">K4G66_09350</name>
</gene>
<organism evidence="24">
    <name type="scientific">Roseihalotalea indica</name>
    <dbReference type="NCBI Taxonomy" id="2867963"/>
    <lineage>
        <taxon>Bacteria</taxon>
        <taxon>Pseudomonadati</taxon>
        <taxon>Bacteroidota</taxon>
        <taxon>Cytophagia</taxon>
        <taxon>Cytophagales</taxon>
        <taxon>Catalimonadaceae</taxon>
        <taxon>Roseihalotalea</taxon>
    </lineage>
</organism>
<feature type="transmembrane region" description="Helical" evidence="21">
    <location>
        <begin position="7"/>
        <end position="28"/>
    </location>
</feature>
<keyword evidence="17" id="KW-0843">Virulence</keyword>
<evidence type="ECO:0000256" key="1">
    <source>
        <dbReference type="ARBA" id="ARBA00000085"/>
    </source>
</evidence>
<evidence type="ECO:0000259" key="22">
    <source>
        <dbReference type="PROSITE" id="PS50109"/>
    </source>
</evidence>
<keyword evidence="18" id="KW-0464">Manganese</keyword>
<dbReference type="InterPro" id="IPR050980">
    <property type="entry name" value="2C_sensor_his_kinase"/>
</dbReference>
<evidence type="ECO:0000256" key="9">
    <source>
        <dbReference type="ARBA" id="ARBA00022741"/>
    </source>
</evidence>
<evidence type="ECO:0000256" key="2">
    <source>
        <dbReference type="ARBA" id="ARBA00001936"/>
    </source>
</evidence>
<dbReference type="Gene3D" id="6.10.340.10">
    <property type="match status" value="1"/>
</dbReference>
<keyword evidence="6" id="KW-1003">Cell membrane</keyword>
<sequence length="460" mass="52812">MKIKNKLALMYTMLTLTLLTILCVSIYYRFERFTQEDFFQRIRQRAIVAAKFHLEKDNLSTSIYDEIIVEHLHILPEEEEYIFRVEESSIASIRDSLSVPESFLTNLNQNSMAYYRSENKRSWVGIYYHDNEGDFVVLISALDEPGILKLDRLRTILVSGVLLSALLVFIIGRWFAGLMLMPMSKITKHAKRIKAHNLHLRVPEPDQNDELKELSVTFNEMLASLEMTFNIHQNFINNASHELRTPLTTILGESEFALSRLRTADEYEQIIKNINKAALRLEILTGDLLQLNHSYTKLSPEFFDTFYLDEVVRSLLANDEKYQGQLLHFHNQSKKEKVFIKANQQLIHIALKNILDNALKFSDQRAVEITLSNPGNTVMLEVSDQGVGIPTRELTYVTQPLYRGSNVKSYTGFGIGLSLTENIIKLHGGQLKIRSEQGKGTNVLVLMPFHQNSNELLISS</sequence>
<dbReference type="PROSITE" id="PS50885">
    <property type="entry name" value="HAMP"/>
    <property type="match status" value="1"/>
</dbReference>
<comment type="cofactor">
    <cofactor evidence="2">
        <name>Mn(2+)</name>
        <dbReference type="ChEBI" id="CHEBI:29035"/>
    </cofactor>
</comment>
<keyword evidence="7" id="KW-0597">Phosphoprotein</keyword>
<comment type="catalytic activity">
    <reaction evidence="1">
        <text>ATP + protein L-histidine = ADP + protein N-phospho-L-histidine.</text>
        <dbReference type="EC" id="2.7.13.3"/>
    </reaction>
</comment>
<evidence type="ECO:0000256" key="10">
    <source>
        <dbReference type="ARBA" id="ARBA00022777"/>
    </source>
</evidence>
<dbReference type="Gene3D" id="3.30.565.10">
    <property type="entry name" value="Histidine kinase-like ATPase, C-terminal domain"/>
    <property type="match status" value="1"/>
</dbReference>
<keyword evidence="11" id="KW-0378">Hydrolase</keyword>
<comment type="cofactor">
    <cofactor evidence="3">
        <name>Mg(2+)</name>
        <dbReference type="ChEBI" id="CHEBI:18420"/>
    </cofactor>
</comment>
<keyword evidence="14" id="KW-0904">Protein phosphatase</keyword>
<evidence type="ECO:0000256" key="8">
    <source>
        <dbReference type="ARBA" id="ARBA00022679"/>
    </source>
</evidence>
<keyword evidence="21" id="KW-0812">Transmembrane</keyword>
<dbReference type="Pfam" id="PF00512">
    <property type="entry name" value="HisKA"/>
    <property type="match status" value="1"/>
</dbReference>
<evidence type="ECO:0000256" key="5">
    <source>
        <dbReference type="ARBA" id="ARBA00012438"/>
    </source>
</evidence>
<dbReference type="PROSITE" id="PS50109">
    <property type="entry name" value="HIS_KIN"/>
    <property type="match status" value="1"/>
</dbReference>
<evidence type="ECO:0000256" key="3">
    <source>
        <dbReference type="ARBA" id="ARBA00001946"/>
    </source>
</evidence>
<keyword evidence="8" id="KW-0808">Transferase</keyword>
<evidence type="ECO:0000256" key="19">
    <source>
        <dbReference type="ARBA" id="ARBA00040454"/>
    </source>
</evidence>
<dbReference type="InterPro" id="IPR036097">
    <property type="entry name" value="HisK_dim/P_sf"/>
</dbReference>
<evidence type="ECO:0000256" key="14">
    <source>
        <dbReference type="ARBA" id="ARBA00022912"/>
    </source>
</evidence>
<dbReference type="GO" id="GO:0005886">
    <property type="term" value="C:plasma membrane"/>
    <property type="evidence" value="ECO:0007669"/>
    <property type="project" value="UniProtKB-SubCell"/>
</dbReference>
<evidence type="ECO:0000256" key="11">
    <source>
        <dbReference type="ARBA" id="ARBA00022801"/>
    </source>
</evidence>
<keyword evidence="10" id="KW-0418">Kinase</keyword>
<dbReference type="SMART" id="SM00388">
    <property type="entry name" value="HisKA"/>
    <property type="match status" value="1"/>
</dbReference>
<dbReference type="GO" id="GO:0000155">
    <property type="term" value="F:phosphorelay sensor kinase activity"/>
    <property type="evidence" value="ECO:0007669"/>
    <property type="project" value="InterPro"/>
</dbReference>
<evidence type="ECO:0000256" key="21">
    <source>
        <dbReference type="SAM" id="Phobius"/>
    </source>
</evidence>
<dbReference type="PRINTS" id="PR00344">
    <property type="entry name" value="BCTRLSENSOR"/>
</dbReference>
<dbReference type="GO" id="GO:0004721">
    <property type="term" value="F:phosphoprotein phosphatase activity"/>
    <property type="evidence" value="ECO:0007669"/>
    <property type="project" value="UniProtKB-KW"/>
</dbReference>
<keyword evidence="21" id="KW-1133">Transmembrane helix</keyword>
<evidence type="ECO:0000256" key="13">
    <source>
        <dbReference type="ARBA" id="ARBA00022842"/>
    </source>
</evidence>
<dbReference type="SMART" id="SM00304">
    <property type="entry name" value="HAMP"/>
    <property type="match status" value="1"/>
</dbReference>
<dbReference type="CDD" id="cd00075">
    <property type="entry name" value="HATPase"/>
    <property type="match status" value="1"/>
</dbReference>
<dbReference type="InterPro" id="IPR003661">
    <property type="entry name" value="HisK_dim/P_dom"/>
</dbReference>
<protein>
    <recommendedName>
        <fullName evidence="19">Signal transduction histidine-protein kinase/phosphatase MprB</fullName>
        <ecNumber evidence="5">2.7.13.3</ecNumber>
    </recommendedName>
    <alternativeName>
        <fullName evidence="20">Mycobacterial persistence regulator B</fullName>
    </alternativeName>
</protein>
<evidence type="ECO:0000259" key="23">
    <source>
        <dbReference type="PROSITE" id="PS50885"/>
    </source>
</evidence>
<comment type="subcellular location">
    <subcellularLocation>
        <location evidence="4">Cell membrane</location>
        <topology evidence="4">Multi-pass membrane protein</topology>
    </subcellularLocation>
</comment>
<dbReference type="CDD" id="cd00082">
    <property type="entry name" value="HisKA"/>
    <property type="match status" value="1"/>
</dbReference>
<feature type="domain" description="Histidine kinase" evidence="22">
    <location>
        <begin position="238"/>
        <end position="451"/>
    </location>
</feature>
<dbReference type="Pfam" id="PF02518">
    <property type="entry name" value="HATPase_c"/>
    <property type="match status" value="1"/>
</dbReference>
<keyword evidence="9" id="KW-0547">Nucleotide-binding</keyword>
<reference evidence="24" key="2">
    <citation type="journal article" date="2024" name="Antonie Van Leeuwenhoek">
        <title>Roseihalotalea indica gen. nov., sp. nov., a halophilic Bacteroidetes from mesopelagic Southwest Indian Ocean with higher carbohydrate metabolic potential.</title>
        <authorList>
            <person name="Chen B."/>
            <person name="Zhang M."/>
            <person name="Lin D."/>
            <person name="Ye J."/>
            <person name="Tang K."/>
        </authorList>
    </citation>
    <scope>NUCLEOTIDE SEQUENCE</scope>
    <source>
        <strain evidence="24">TK19036</strain>
    </source>
</reference>
<keyword evidence="15" id="KW-0902">Two-component regulatory system</keyword>
<dbReference type="EMBL" id="CP120682">
    <property type="protein sequence ID" value="WKN38908.1"/>
    <property type="molecule type" value="Genomic_DNA"/>
</dbReference>
<dbReference type="Pfam" id="PF00672">
    <property type="entry name" value="HAMP"/>
    <property type="match status" value="1"/>
</dbReference>
<evidence type="ECO:0000256" key="20">
    <source>
        <dbReference type="ARBA" id="ARBA00041776"/>
    </source>
</evidence>
<proteinExistence type="predicted"/>
<dbReference type="InterPro" id="IPR003594">
    <property type="entry name" value="HATPase_dom"/>
</dbReference>
<dbReference type="GO" id="GO:0005524">
    <property type="term" value="F:ATP binding"/>
    <property type="evidence" value="ECO:0007669"/>
    <property type="project" value="UniProtKB-KW"/>
</dbReference>
<keyword evidence="13" id="KW-0460">Magnesium</keyword>